<keyword evidence="3" id="KW-1185">Reference proteome</keyword>
<evidence type="ECO:0000259" key="1">
    <source>
        <dbReference type="Pfam" id="PF09361"/>
    </source>
</evidence>
<gene>
    <name evidence="2" type="ORF">QO231_14235</name>
</gene>
<dbReference type="RefSeq" id="WP_316777573.1">
    <property type="nucleotide sequence ID" value="NZ_JASMWN010000011.1"/>
</dbReference>
<evidence type="ECO:0000313" key="3">
    <source>
        <dbReference type="Proteomes" id="UP001255416"/>
    </source>
</evidence>
<dbReference type="Pfam" id="PF09361">
    <property type="entry name" value="Phasin_2"/>
    <property type="match status" value="1"/>
</dbReference>
<accession>A0ABU3VH50</accession>
<dbReference type="EMBL" id="JASMWN010000011">
    <property type="protein sequence ID" value="MDU9005009.1"/>
    <property type="molecule type" value="Genomic_DNA"/>
</dbReference>
<proteinExistence type="predicted"/>
<comment type="caution">
    <text evidence="2">The sequence shown here is derived from an EMBL/GenBank/DDBJ whole genome shotgun (WGS) entry which is preliminary data.</text>
</comment>
<evidence type="ECO:0000313" key="2">
    <source>
        <dbReference type="EMBL" id="MDU9005009.1"/>
    </source>
</evidence>
<dbReference type="InterPro" id="IPR018968">
    <property type="entry name" value="Phasin"/>
</dbReference>
<organism evidence="2 3">
    <name type="scientific">Sedimentitalea todarodis</name>
    <dbReference type="NCBI Taxonomy" id="1631240"/>
    <lineage>
        <taxon>Bacteria</taxon>
        <taxon>Pseudomonadati</taxon>
        <taxon>Pseudomonadota</taxon>
        <taxon>Alphaproteobacteria</taxon>
        <taxon>Rhodobacterales</taxon>
        <taxon>Paracoccaceae</taxon>
        <taxon>Sedimentitalea</taxon>
    </lineage>
</organism>
<reference evidence="3" key="1">
    <citation type="submission" date="2023-05" db="EMBL/GenBank/DDBJ databases">
        <title>Sedimentitalea sp. nov. JM2-8.</title>
        <authorList>
            <person name="Huang J."/>
        </authorList>
    </citation>
    <scope>NUCLEOTIDE SEQUENCE [LARGE SCALE GENOMIC DNA]</scope>
    <source>
        <strain evidence="3">KHS03</strain>
    </source>
</reference>
<dbReference type="Proteomes" id="UP001255416">
    <property type="component" value="Unassembled WGS sequence"/>
</dbReference>
<sequence length="117" mass="13151">MPRTRAKDQKAATSTMEMTQALLQANPKVMEAWLDLMNESARFVADRLQKDQETQKALLSCNTPAELMQVQSEFLSNAVSQYTAQTTRVFEKMSEATRVTLTETAKVSSRGYDDVPL</sequence>
<name>A0ABU3VH50_9RHOB</name>
<feature type="domain" description="Phasin" evidence="1">
    <location>
        <begin position="11"/>
        <end position="97"/>
    </location>
</feature>
<protein>
    <submittedName>
        <fullName evidence="2">Phasin family protein</fullName>
    </submittedName>
</protein>